<name>A0A024VP09_PLAFA</name>
<evidence type="ECO:0000313" key="2">
    <source>
        <dbReference type="Proteomes" id="UP000030656"/>
    </source>
</evidence>
<accession>A0A024VP09</accession>
<dbReference type="AlphaFoldDB" id="A0A024VP09"/>
<reference evidence="1 2" key="2">
    <citation type="submission" date="2013-02" db="EMBL/GenBank/DDBJ databases">
        <title>The Genome Sequence of Plasmodium falciparum FCH/4.</title>
        <authorList>
            <consortium name="The Broad Institute Genome Sequencing Platform"/>
            <consortium name="The Broad Institute Genome Sequencing Center for Infectious Disease"/>
            <person name="Neafsey D."/>
            <person name="Cheeseman I."/>
            <person name="Volkman S."/>
            <person name="Adams J."/>
            <person name="Walker B."/>
            <person name="Young S.K."/>
            <person name="Zeng Q."/>
            <person name="Gargeya S."/>
            <person name="Fitzgerald M."/>
            <person name="Haas B."/>
            <person name="Abouelleil A."/>
            <person name="Alvarado L."/>
            <person name="Arachchi H.M."/>
            <person name="Berlin A.M."/>
            <person name="Chapman S.B."/>
            <person name="Dewar J."/>
            <person name="Goldberg J."/>
            <person name="Griggs A."/>
            <person name="Gujja S."/>
            <person name="Hansen M."/>
            <person name="Howarth C."/>
            <person name="Imamovic A."/>
            <person name="Larimer J."/>
            <person name="McCowan C."/>
            <person name="Murphy C."/>
            <person name="Neiman D."/>
            <person name="Pearson M."/>
            <person name="Priest M."/>
            <person name="Roberts A."/>
            <person name="Saif S."/>
            <person name="Shea T."/>
            <person name="Sisk P."/>
            <person name="Sykes S."/>
            <person name="Wortman J."/>
            <person name="Nusbaum C."/>
            <person name="Birren B."/>
        </authorList>
    </citation>
    <scope>NUCLEOTIDE SEQUENCE [LARGE SCALE GENOMIC DNA]</scope>
    <source>
        <strain evidence="1 2">FCH/4</strain>
    </source>
</reference>
<gene>
    <name evidence="1" type="ORF">PFFCH_02108</name>
</gene>
<sequence length="129" mass="15557">MKLAKWNFSNKSDLFFYFFHLRKNRICSLNTFSFLSTKINKTLLKSEEGLTNLFFLHPLSSTTKEVNMNTYKSSTLFFNNFMLYDSKDEQSSILRKQSIQELLFKNKKTKLALRRKRKRMGERISLRYR</sequence>
<dbReference type="Proteomes" id="UP000030656">
    <property type="component" value="Unassembled WGS sequence"/>
</dbReference>
<dbReference type="OrthoDB" id="375595at2759"/>
<organism evidence="1 2">
    <name type="scientific">Plasmodium falciparum FCH/4</name>
    <dbReference type="NCBI Taxonomy" id="1036724"/>
    <lineage>
        <taxon>Eukaryota</taxon>
        <taxon>Sar</taxon>
        <taxon>Alveolata</taxon>
        <taxon>Apicomplexa</taxon>
        <taxon>Aconoidasida</taxon>
        <taxon>Haemosporida</taxon>
        <taxon>Plasmodiidae</taxon>
        <taxon>Plasmodium</taxon>
        <taxon>Plasmodium (Laverania)</taxon>
    </lineage>
</organism>
<evidence type="ECO:0000313" key="1">
    <source>
        <dbReference type="EMBL" id="ETW30459.1"/>
    </source>
</evidence>
<proteinExistence type="predicted"/>
<dbReference type="EMBL" id="KI927911">
    <property type="protein sequence ID" value="ETW30459.1"/>
    <property type="molecule type" value="Genomic_DNA"/>
</dbReference>
<reference evidence="1 2" key="1">
    <citation type="submission" date="2013-02" db="EMBL/GenBank/DDBJ databases">
        <title>The Genome Annotation of Plasmodium falciparum FCH/4.</title>
        <authorList>
            <consortium name="The Broad Institute Genome Sequencing Platform"/>
            <consortium name="The Broad Institute Genome Sequencing Center for Infectious Disease"/>
            <person name="Neafsey D."/>
            <person name="Hoffman S."/>
            <person name="Volkman S."/>
            <person name="Rosenthal P."/>
            <person name="Walker B."/>
            <person name="Young S.K."/>
            <person name="Zeng Q."/>
            <person name="Gargeya S."/>
            <person name="Fitzgerald M."/>
            <person name="Haas B."/>
            <person name="Abouelleil A."/>
            <person name="Allen A.W."/>
            <person name="Alvarado L."/>
            <person name="Arachchi H.M."/>
            <person name="Berlin A.M."/>
            <person name="Chapman S.B."/>
            <person name="Gainer-Dewar J."/>
            <person name="Goldberg J."/>
            <person name="Griggs A."/>
            <person name="Gujja S."/>
            <person name="Hansen M."/>
            <person name="Howarth C."/>
            <person name="Imamovic A."/>
            <person name="Ireland A."/>
            <person name="Larimer J."/>
            <person name="McCowan C."/>
            <person name="Murphy C."/>
            <person name="Pearson M."/>
            <person name="Poon T.W."/>
            <person name="Priest M."/>
            <person name="Roberts A."/>
            <person name="Saif S."/>
            <person name="Shea T."/>
            <person name="Sisk P."/>
            <person name="Sykes S."/>
            <person name="Wortman J."/>
            <person name="Nusbaum C."/>
            <person name="Birren B."/>
        </authorList>
    </citation>
    <scope>NUCLEOTIDE SEQUENCE [LARGE SCALE GENOMIC DNA]</scope>
    <source>
        <strain evidence="1 2">FCH/4</strain>
    </source>
</reference>
<protein>
    <submittedName>
        <fullName evidence="1">Uncharacterized protein</fullName>
    </submittedName>
</protein>